<dbReference type="Proteomes" id="UP000789759">
    <property type="component" value="Unassembled WGS sequence"/>
</dbReference>
<accession>A0A9N9ID62</accession>
<protein>
    <submittedName>
        <fullName evidence="3">23871_t:CDS:1</fullName>
    </submittedName>
</protein>
<feature type="region of interest" description="Disordered" evidence="2">
    <location>
        <begin position="114"/>
        <end position="135"/>
    </location>
</feature>
<evidence type="ECO:0000313" key="3">
    <source>
        <dbReference type="EMBL" id="CAG8728888.1"/>
    </source>
</evidence>
<evidence type="ECO:0000256" key="2">
    <source>
        <dbReference type="SAM" id="MobiDB-lite"/>
    </source>
</evidence>
<feature type="coiled-coil region" evidence="1">
    <location>
        <begin position="2"/>
        <end position="29"/>
    </location>
</feature>
<gene>
    <name evidence="3" type="ORF">CPELLU_LOCUS13357</name>
</gene>
<reference evidence="3" key="1">
    <citation type="submission" date="2021-06" db="EMBL/GenBank/DDBJ databases">
        <authorList>
            <person name="Kallberg Y."/>
            <person name="Tangrot J."/>
            <person name="Rosling A."/>
        </authorList>
    </citation>
    <scope>NUCLEOTIDE SEQUENCE</scope>
    <source>
        <strain evidence="3">FL966</strain>
    </source>
</reference>
<sequence length="205" mass="23917">MKRKLNNILKKYNKQRKELAKERWQKEEKVEGNVKKNVWINVEEDIETNIEGDVETNVKKDVEVNIEKNAKMNIEVNVVINAKKDVEMNVVINAEKDVKMNVKKEAEEEIAQDLEEDSELDMKEDDENRNNKDQKTHEHLLTFGASSILINTAKEIYKITSFFKAANASSMNEVLPIMAYEGINQLHEYLIKNRHLITASEYNEH</sequence>
<comment type="caution">
    <text evidence="3">The sequence shown here is derived from an EMBL/GenBank/DDBJ whole genome shotgun (WGS) entry which is preliminary data.</text>
</comment>
<evidence type="ECO:0000313" key="4">
    <source>
        <dbReference type="Proteomes" id="UP000789759"/>
    </source>
</evidence>
<dbReference type="OrthoDB" id="2423331at2759"/>
<keyword evidence="1" id="KW-0175">Coiled coil</keyword>
<name>A0A9N9ID62_9GLOM</name>
<keyword evidence="4" id="KW-1185">Reference proteome</keyword>
<evidence type="ECO:0000256" key="1">
    <source>
        <dbReference type="SAM" id="Coils"/>
    </source>
</evidence>
<dbReference type="EMBL" id="CAJVQA010014092">
    <property type="protein sequence ID" value="CAG8728888.1"/>
    <property type="molecule type" value="Genomic_DNA"/>
</dbReference>
<feature type="compositionally biased region" description="Basic and acidic residues" evidence="2">
    <location>
        <begin position="126"/>
        <end position="135"/>
    </location>
</feature>
<dbReference type="AlphaFoldDB" id="A0A9N9ID62"/>
<organism evidence="3 4">
    <name type="scientific">Cetraspora pellucida</name>
    <dbReference type="NCBI Taxonomy" id="1433469"/>
    <lineage>
        <taxon>Eukaryota</taxon>
        <taxon>Fungi</taxon>
        <taxon>Fungi incertae sedis</taxon>
        <taxon>Mucoromycota</taxon>
        <taxon>Glomeromycotina</taxon>
        <taxon>Glomeromycetes</taxon>
        <taxon>Diversisporales</taxon>
        <taxon>Gigasporaceae</taxon>
        <taxon>Cetraspora</taxon>
    </lineage>
</organism>
<proteinExistence type="predicted"/>
<feature type="compositionally biased region" description="Acidic residues" evidence="2">
    <location>
        <begin position="114"/>
        <end position="125"/>
    </location>
</feature>